<comment type="caution">
    <text evidence="1">The sequence shown here is derived from an EMBL/GenBank/DDBJ whole genome shotgun (WGS) entry which is preliminary data.</text>
</comment>
<reference evidence="1 2" key="1">
    <citation type="submission" date="2019-02" db="EMBL/GenBank/DDBJ databases">
        <title>Genome sequencing of the rare red list fungi Antrodiella citrinella (Flaviporus citrinellus).</title>
        <authorList>
            <person name="Buettner E."/>
            <person name="Kellner H."/>
        </authorList>
    </citation>
    <scope>NUCLEOTIDE SEQUENCE [LARGE SCALE GENOMIC DNA]</scope>
    <source>
        <strain evidence="1 2">DSM 108506</strain>
    </source>
</reference>
<dbReference type="OrthoDB" id="3198211at2759"/>
<organism evidence="1 2">
    <name type="scientific">Antrodiella citrinella</name>
    <dbReference type="NCBI Taxonomy" id="2447956"/>
    <lineage>
        <taxon>Eukaryota</taxon>
        <taxon>Fungi</taxon>
        <taxon>Dikarya</taxon>
        <taxon>Basidiomycota</taxon>
        <taxon>Agaricomycotina</taxon>
        <taxon>Agaricomycetes</taxon>
        <taxon>Polyporales</taxon>
        <taxon>Steccherinaceae</taxon>
        <taxon>Antrodiella</taxon>
    </lineage>
</organism>
<proteinExistence type="predicted"/>
<name>A0A4S4MKG7_9APHY</name>
<evidence type="ECO:0000313" key="1">
    <source>
        <dbReference type="EMBL" id="THH26314.1"/>
    </source>
</evidence>
<evidence type="ECO:0000313" key="2">
    <source>
        <dbReference type="Proteomes" id="UP000308730"/>
    </source>
</evidence>
<protein>
    <submittedName>
        <fullName evidence="1">Uncharacterized protein</fullName>
    </submittedName>
</protein>
<keyword evidence="2" id="KW-1185">Reference proteome</keyword>
<sequence>MNDLVHALSKPETEEKLFVEITLLAGIVLEVDANFSAVIDLFKKVKTSTNDSGLIKDIDALMGAYESNHTMFVNLLWVSRQVAGEAQALTDYWSLDFVVYLTDDDVSLEDKKSELKSYAERLMRHGSDSVERLKQGFFDLQKNLEAFTRDWEAIAKNHHLNLSSPRVEELNDIIKSHANTLNDLYVKTMNLAEALRLLSTSSSGSRQFFQVCPSVWVGSLFNVLGVAAPAILLKKAVDEKETVIARLSEYRSERALQASQLPAIKALGAGIDLAYDGFNNIVERLSSFTHVWESLRADILRVEELLDVENTVLLEAHLHTSAKVYATLGQALRVYQQAVNLPAAQ</sequence>
<dbReference type="EMBL" id="SGPM01000365">
    <property type="protein sequence ID" value="THH26314.1"/>
    <property type="molecule type" value="Genomic_DNA"/>
</dbReference>
<accession>A0A4S4MKG7</accession>
<gene>
    <name evidence="1" type="ORF">EUX98_g7872</name>
</gene>
<dbReference type="Proteomes" id="UP000308730">
    <property type="component" value="Unassembled WGS sequence"/>
</dbReference>
<dbReference type="AlphaFoldDB" id="A0A4S4MKG7"/>